<evidence type="ECO:0000256" key="6">
    <source>
        <dbReference type="ARBA" id="ARBA00023136"/>
    </source>
</evidence>
<dbReference type="Pfam" id="PF03631">
    <property type="entry name" value="Virul_fac_BrkB"/>
    <property type="match status" value="1"/>
</dbReference>
<evidence type="ECO:0000313" key="8">
    <source>
        <dbReference type="EMBL" id="MBC3920125.1"/>
    </source>
</evidence>
<evidence type="ECO:0000256" key="7">
    <source>
        <dbReference type="HAMAP-Rule" id="MF_00672"/>
    </source>
</evidence>
<feature type="transmembrane region" description="Helical" evidence="7">
    <location>
        <begin position="171"/>
        <end position="195"/>
    </location>
</feature>
<evidence type="ECO:0000256" key="4">
    <source>
        <dbReference type="ARBA" id="ARBA00022692"/>
    </source>
</evidence>
<feature type="transmembrane region" description="Helical" evidence="7">
    <location>
        <begin position="95"/>
        <end position="114"/>
    </location>
</feature>
<keyword evidence="5 7" id="KW-1133">Transmembrane helix</keyword>
<gene>
    <name evidence="8" type="ORF">H8L32_21855</name>
</gene>
<organism evidence="8 9">
    <name type="scientific">Undibacterium hunanense</name>
    <dbReference type="NCBI Taxonomy" id="2762292"/>
    <lineage>
        <taxon>Bacteria</taxon>
        <taxon>Pseudomonadati</taxon>
        <taxon>Pseudomonadota</taxon>
        <taxon>Betaproteobacteria</taxon>
        <taxon>Burkholderiales</taxon>
        <taxon>Oxalobacteraceae</taxon>
        <taxon>Undibacterium</taxon>
    </lineage>
</organism>
<evidence type="ECO:0000256" key="2">
    <source>
        <dbReference type="ARBA" id="ARBA00022475"/>
    </source>
</evidence>
<keyword evidence="4 7" id="KW-0812">Transmembrane</keyword>
<evidence type="ECO:0000256" key="3">
    <source>
        <dbReference type="ARBA" id="ARBA00022519"/>
    </source>
</evidence>
<reference evidence="8 9" key="1">
    <citation type="submission" date="2020-08" db="EMBL/GenBank/DDBJ databases">
        <title>Novel species isolated from subtropical streams in China.</title>
        <authorList>
            <person name="Lu H."/>
        </authorList>
    </citation>
    <scope>NUCLEOTIDE SEQUENCE [LARGE SCALE GENOMIC DNA]</scope>
    <source>
        <strain evidence="8 9">CY18W</strain>
    </source>
</reference>
<evidence type="ECO:0000256" key="5">
    <source>
        <dbReference type="ARBA" id="ARBA00022989"/>
    </source>
</evidence>
<dbReference type="RefSeq" id="WP_186949387.1">
    <property type="nucleotide sequence ID" value="NZ_JACOGF010000013.1"/>
</dbReference>
<proteinExistence type="inferred from homology"/>
<keyword evidence="6 7" id="KW-0472">Membrane</keyword>
<evidence type="ECO:0000256" key="1">
    <source>
        <dbReference type="ARBA" id="ARBA00004651"/>
    </source>
</evidence>
<keyword evidence="9" id="KW-1185">Reference proteome</keyword>
<feature type="transmembrane region" description="Helical" evidence="7">
    <location>
        <begin position="28"/>
        <end position="54"/>
    </location>
</feature>
<dbReference type="PANTHER" id="PTHR30213">
    <property type="entry name" value="INNER MEMBRANE PROTEIN YHJD"/>
    <property type="match status" value="1"/>
</dbReference>
<dbReference type="Proteomes" id="UP000650424">
    <property type="component" value="Unassembled WGS sequence"/>
</dbReference>
<evidence type="ECO:0000313" key="9">
    <source>
        <dbReference type="Proteomes" id="UP000650424"/>
    </source>
</evidence>
<feature type="transmembrane region" description="Helical" evidence="7">
    <location>
        <begin position="135"/>
        <end position="159"/>
    </location>
</feature>
<feature type="transmembrane region" description="Helical" evidence="7">
    <location>
        <begin position="235"/>
        <end position="268"/>
    </location>
</feature>
<keyword evidence="3" id="KW-0997">Cell inner membrane</keyword>
<feature type="transmembrane region" description="Helical" evidence="7">
    <location>
        <begin position="207"/>
        <end position="229"/>
    </location>
</feature>
<name>A0ABR6ZWC3_9BURK</name>
<protein>
    <recommendedName>
        <fullName evidence="7">UPF0761 membrane protein H8L32_21855</fullName>
    </recommendedName>
</protein>
<dbReference type="HAMAP" id="MF_00672">
    <property type="entry name" value="UPF0761"/>
    <property type="match status" value="1"/>
</dbReference>
<dbReference type="InterPro" id="IPR023679">
    <property type="entry name" value="UPF0761_bac"/>
</dbReference>
<dbReference type="PANTHER" id="PTHR30213:SF0">
    <property type="entry name" value="UPF0761 MEMBRANE PROTEIN YIHY"/>
    <property type="match status" value="1"/>
</dbReference>
<dbReference type="NCBIfam" id="TIGR00765">
    <property type="entry name" value="yihY_not_rbn"/>
    <property type="match status" value="1"/>
</dbReference>
<comment type="subcellular location">
    <subcellularLocation>
        <location evidence="1 7">Cell membrane</location>
        <topology evidence="1 7">Multi-pass membrane protein</topology>
    </subcellularLocation>
</comment>
<accession>A0ABR6ZWC3</accession>
<keyword evidence="2 7" id="KW-1003">Cell membrane</keyword>
<dbReference type="EMBL" id="JACOGF010000013">
    <property type="protein sequence ID" value="MBC3920125.1"/>
    <property type="molecule type" value="Genomic_DNA"/>
</dbReference>
<comment type="caution">
    <text evidence="8">The sequence shown here is derived from an EMBL/GenBank/DDBJ whole genome shotgun (WGS) entry which is preliminary data.</text>
</comment>
<sequence length="418" mass="46274">MRGLSWKQILNLFKFALQRLQEGRLPQVAGSLTFTTVLALVPILTVAFAIFTAFPLFNTFRTSLEAYFIQSLMPKGISNTILGYLTQFATKATRVSAISGVALMVTALTTMAMIDKSFNQIWQVKRSRPFLQRLLVYWAIVTLGPLLVGVSLTSTSYIFTATTGVVGSVPFIGGVLYTIASISFTTGAFTLLYLIVPNRSVEWRDAVWGGLFAGIAFEIAKRIFASFVIQFPTYTVVYGALAAVPIFLVWIYVSWLIILIGAVIAAALPVVKFERWWHVPTPGSAFEDAVCILKMLVDARTADSGAAVNVNAIRTETRLGIDEIEGLLERMSEAGWVARVNANTTTSRSRFWLRKNEAGAELWILLLNPASLHLSDVYRLFVFDAARRSSLSSLVDQSIENGLRTTLHDYFVLEEPVQ</sequence>
<comment type="similarity">
    <text evidence="7">Belongs to the UPF0761 family.</text>
</comment>
<dbReference type="InterPro" id="IPR017039">
    <property type="entry name" value="Virul_fac_BrkB"/>
</dbReference>